<feature type="transmembrane region" description="Helical" evidence="8">
    <location>
        <begin position="324"/>
        <end position="348"/>
    </location>
</feature>
<dbReference type="STRING" id="69004.A0A182QQX0"/>
<evidence type="ECO:0000259" key="9">
    <source>
        <dbReference type="Pfam" id="PF01699"/>
    </source>
</evidence>
<evidence type="ECO:0000256" key="2">
    <source>
        <dbReference type="ARBA" id="ARBA00022448"/>
    </source>
</evidence>
<sequence length="496" mass="54573">MTSTRKERYSPISTELSSRLKRSSAAFSVIQTTEAMKKAKSLEMAHGANPNGCINSTAPPITAITNAADPSSSENISSVSASGLATAVNRSGDPFPKASIVTPANASLMFRVFAMAASVGQKLQGVERVTPLYEAHQNIFVSLRAQPCSNVHSVLDSERCIFVQETEECRESVHYVDYMHFMYCVVDSSNLVLFTLAVFGLLLLVVSLGTAIYTLCINRYVDSVLYVAKSWPLNEYIAGVTLLTYGNGLAQVLSELKHHTSGDTELIYNQYLGTGVYQASFLAALVIWMGPFRIYPEVIIPNIVALMIVSVLVEEFMYDEQVGIWKTAALGLLYIAFLGALYTTALLWDRQGNRSRSQIEVRDALGKLMDVKLTEVATNAERDSITFTWSEHILVGLCTVFCVQMIRTGATTIHARDGTSGPTSATYLFMISITLLLSVLFTRFQARSSLALCLSTLYATFLLYVVFCELEITHGFGTDHNDGGEYFQDRVPHHGH</sequence>
<keyword evidence="4" id="KW-0109">Calcium transport</keyword>
<dbReference type="GO" id="GO:0005432">
    <property type="term" value="F:calcium:sodium antiporter activity"/>
    <property type="evidence" value="ECO:0007669"/>
    <property type="project" value="TreeGrafter"/>
</dbReference>
<evidence type="ECO:0000256" key="6">
    <source>
        <dbReference type="ARBA" id="ARBA00022989"/>
    </source>
</evidence>
<evidence type="ECO:0000313" key="11">
    <source>
        <dbReference type="Proteomes" id="UP000075886"/>
    </source>
</evidence>
<dbReference type="InterPro" id="IPR004837">
    <property type="entry name" value="NaCa_Exmemb"/>
</dbReference>
<proteinExistence type="predicted"/>
<organism evidence="10 11">
    <name type="scientific">Anopheles farauti</name>
    <dbReference type="NCBI Taxonomy" id="69004"/>
    <lineage>
        <taxon>Eukaryota</taxon>
        <taxon>Metazoa</taxon>
        <taxon>Ecdysozoa</taxon>
        <taxon>Arthropoda</taxon>
        <taxon>Hexapoda</taxon>
        <taxon>Insecta</taxon>
        <taxon>Pterygota</taxon>
        <taxon>Neoptera</taxon>
        <taxon>Endopterygota</taxon>
        <taxon>Diptera</taxon>
        <taxon>Nematocera</taxon>
        <taxon>Culicoidea</taxon>
        <taxon>Culicidae</taxon>
        <taxon>Anophelinae</taxon>
        <taxon>Anopheles</taxon>
    </lineage>
</organism>
<evidence type="ECO:0000256" key="1">
    <source>
        <dbReference type="ARBA" id="ARBA00004141"/>
    </source>
</evidence>
<evidence type="ECO:0000256" key="4">
    <source>
        <dbReference type="ARBA" id="ARBA00022568"/>
    </source>
</evidence>
<feature type="transmembrane region" description="Helical" evidence="8">
    <location>
        <begin position="449"/>
        <end position="467"/>
    </location>
</feature>
<feature type="transmembrane region" description="Helical" evidence="8">
    <location>
        <begin position="299"/>
        <end position="318"/>
    </location>
</feature>
<keyword evidence="11" id="KW-1185">Reference proteome</keyword>
<evidence type="ECO:0000256" key="8">
    <source>
        <dbReference type="SAM" id="Phobius"/>
    </source>
</evidence>
<dbReference type="AlphaFoldDB" id="A0A182QQX0"/>
<comment type="subcellular location">
    <subcellularLocation>
        <location evidence="1">Membrane</location>
        <topology evidence="1">Multi-pass membrane protein</topology>
    </subcellularLocation>
</comment>
<protein>
    <recommendedName>
        <fullName evidence="9">Sodium/calcium exchanger membrane region domain-containing protein</fullName>
    </recommendedName>
</protein>
<feature type="transmembrane region" description="Helical" evidence="8">
    <location>
        <begin position="392"/>
        <end position="413"/>
    </location>
</feature>
<keyword evidence="4" id="KW-0406">Ion transport</keyword>
<keyword evidence="4" id="KW-0106">Calcium</keyword>
<dbReference type="PANTHER" id="PTHR12266:SF0">
    <property type="entry name" value="MITOCHONDRIAL SODIUM_CALCIUM EXCHANGER PROTEIN"/>
    <property type="match status" value="1"/>
</dbReference>
<reference evidence="11" key="1">
    <citation type="submission" date="2014-01" db="EMBL/GenBank/DDBJ databases">
        <title>The Genome Sequence of Anopheles farauti FAR1 (V2).</title>
        <authorList>
            <consortium name="The Broad Institute Genomics Platform"/>
            <person name="Neafsey D.E."/>
            <person name="Besansky N."/>
            <person name="Howell P."/>
            <person name="Walton C."/>
            <person name="Young S.K."/>
            <person name="Zeng Q."/>
            <person name="Gargeya S."/>
            <person name="Fitzgerald M."/>
            <person name="Haas B."/>
            <person name="Abouelleil A."/>
            <person name="Allen A.W."/>
            <person name="Alvarado L."/>
            <person name="Arachchi H.M."/>
            <person name="Berlin A.M."/>
            <person name="Chapman S.B."/>
            <person name="Gainer-Dewar J."/>
            <person name="Goldberg J."/>
            <person name="Griggs A."/>
            <person name="Gujja S."/>
            <person name="Hansen M."/>
            <person name="Howarth C."/>
            <person name="Imamovic A."/>
            <person name="Ireland A."/>
            <person name="Larimer J."/>
            <person name="McCowan C."/>
            <person name="Murphy C."/>
            <person name="Pearson M."/>
            <person name="Poon T.W."/>
            <person name="Priest M."/>
            <person name="Roberts A."/>
            <person name="Saif S."/>
            <person name="Shea T."/>
            <person name="Sisk P."/>
            <person name="Sykes S."/>
            <person name="Wortman J."/>
            <person name="Nusbaum C."/>
            <person name="Birren B."/>
        </authorList>
    </citation>
    <scope>NUCLEOTIDE SEQUENCE [LARGE SCALE GENOMIC DNA]</scope>
    <source>
        <strain evidence="11">FAR1</strain>
    </source>
</reference>
<evidence type="ECO:0000256" key="7">
    <source>
        <dbReference type="ARBA" id="ARBA00023136"/>
    </source>
</evidence>
<dbReference type="GO" id="GO:0006874">
    <property type="term" value="P:intracellular calcium ion homeostasis"/>
    <property type="evidence" value="ECO:0007669"/>
    <property type="project" value="TreeGrafter"/>
</dbReference>
<dbReference type="EnsemblMetazoa" id="AFAF015082-RA">
    <property type="protein sequence ID" value="AFAF015082-PA"/>
    <property type="gene ID" value="AFAF015082"/>
</dbReference>
<keyword evidence="2" id="KW-0813">Transport</keyword>
<dbReference type="EMBL" id="AXCN02000396">
    <property type="status" value="NOT_ANNOTATED_CDS"/>
    <property type="molecule type" value="Genomic_DNA"/>
</dbReference>
<keyword evidence="3" id="KW-0050">Antiport</keyword>
<feature type="transmembrane region" description="Helical" evidence="8">
    <location>
        <begin position="266"/>
        <end position="287"/>
    </location>
</feature>
<keyword evidence="6 8" id="KW-1133">Transmembrane helix</keyword>
<evidence type="ECO:0000313" key="10">
    <source>
        <dbReference type="EnsemblMetazoa" id="AFAF015082-PA"/>
    </source>
</evidence>
<evidence type="ECO:0000256" key="5">
    <source>
        <dbReference type="ARBA" id="ARBA00022692"/>
    </source>
</evidence>
<feature type="transmembrane region" description="Helical" evidence="8">
    <location>
        <begin position="425"/>
        <end position="442"/>
    </location>
</feature>
<dbReference type="VEuPathDB" id="VectorBase:AFAF015082"/>
<keyword evidence="7 8" id="KW-0472">Membrane</keyword>
<dbReference type="Proteomes" id="UP000075886">
    <property type="component" value="Unassembled WGS sequence"/>
</dbReference>
<dbReference type="InterPro" id="IPR051359">
    <property type="entry name" value="CaCA_antiporter"/>
</dbReference>
<dbReference type="Pfam" id="PF01699">
    <property type="entry name" value="Na_Ca_ex"/>
    <property type="match status" value="1"/>
</dbReference>
<feature type="transmembrane region" description="Helical" evidence="8">
    <location>
        <begin position="191"/>
        <end position="215"/>
    </location>
</feature>
<keyword evidence="5 8" id="KW-0812">Transmembrane</keyword>
<dbReference type="PANTHER" id="PTHR12266">
    <property type="entry name" value="NA+/CA2+ K+ INDEPENDENT EXCHANGER"/>
    <property type="match status" value="1"/>
</dbReference>
<reference evidence="10" key="2">
    <citation type="submission" date="2020-05" db="UniProtKB">
        <authorList>
            <consortium name="EnsemblMetazoa"/>
        </authorList>
    </citation>
    <scope>IDENTIFICATION</scope>
    <source>
        <strain evidence="10">FAR1</strain>
    </source>
</reference>
<dbReference type="GO" id="GO:0016020">
    <property type="term" value="C:membrane"/>
    <property type="evidence" value="ECO:0007669"/>
    <property type="project" value="UniProtKB-SubCell"/>
</dbReference>
<evidence type="ECO:0000256" key="3">
    <source>
        <dbReference type="ARBA" id="ARBA00022449"/>
    </source>
</evidence>
<feature type="domain" description="Sodium/calcium exchanger membrane region" evidence="9">
    <location>
        <begin position="203"/>
        <end position="341"/>
    </location>
</feature>
<accession>A0A182QQX0</accession>
<name>A0A182QQX0_9DIPT</name>
<dbReference type="InterPro" id="IPR044880">
    <property type="entry name" value="NCX_ion-bd_dom_sf"/>
</dbReference>
<dbReference type="Gene3D" id="1.20.1420.30">
    <property type="entry name" value="NCX, central ion-binding region"/>
    <property type="match status" value="1"/>
</dbReference>